<protein>
    <submittedName>
        <fullName evidence="1">DUF2064 domain-containing protein</fullName>
    </submittedName>
</protein>
<dbReference type="InterPro" id="IPR029044">
    <property type="entry name" value="Nucleotide-diphossugar_trans"/>
</dbReference>
<dbReference type="PANTHER" id="PTHR36529">
    <property type="entry name" value="SLL1095 PROTEIN"/>
    <property type="match status" value="1"/>
</dbReference>
<organism evidence="1 2">
    <name type="scientific">Maribacter cobaltidurans</name>
    <dbReference type="NCBI Taxonomy" id="1178778"/>
    <lineage>
        <taxon>Bacteria</taxon>
        <taxon>Pseudomonadati</taxon>
        <taxon>Bacteroidota</taxon>
        <taxon>Flavobacteriia</taxon>
        <taxon>Flavobacteriales</taxon>
        <taxon>Flavobacteriaceae</taxon>
        <taxon>Maribacter</taxon>
    </lineage>
</organism>
<dbReference type="Pfam" id="PF09837">
    <property type="entry name" value="DUF2064"/>
    <property type="match status" value="1"/>
</dbReference>
<dbReference type="Gene3D" id="3.90.550.10">
    <property type="entry name" value="Spore Coat Polysaccharide Biosynthesis Protein SpsA, Chain A"/>
    <property type="match status" value="1"/>
</dbReference>
<evidence type="ECO:0000313" key="1">
    <source>
        <dbReference type="EMBL" id="MEE1975164.1"/>
    </source>
</evidence>
<dbReference type="EMBL" id="JAZDDG010000002">
    <property type="protein sequence ID" value="MEE1975164.1"/>
    <property type="molecule type" value="Genomic_DNA"/>
</dbReference>
<dbReference type="PANTHER" id="PTHR36529:SF1">
    <property type="entry name" value="GLYCOSYLTRANSFERASE"/>
    <property type="match status" value="1"/>
</dbReference>
<dbReference type="RefSeq" id="WP_272649995.1">
    <property type="nucleotide sequence ID" value="NZ_JAZDDG010000002.1"/>
</dbReference>
<sequence>MRSTAVLIFANSSEEELQYKPIQHGEVLFDALTKQTLKKVEKTSLSYFHITEEQQEGSSFGERFTNAIQNVFDLGFEKVITIGNDTPHLRSKDIRNAAAALISGKTVIGPSLDGGFYLMGIHRDNFDPDHFVNLPWQQIGLYNALLQNLERKNCTIYNLPVRSDIDDFQDIKTLSNYIKSLPVTIRAILNVYLRIANSIYLFVKEFYTTFYTELPSNKGSPLLFQV</sequence>
<reference evidence="1 2" key="1">
    <citation type="submission" date="2024-01" db="EMBL/GenBank/DDBJ databases">
        <title>Maribacter spp. originated from different algae showed divergent polysaccharides utilization ability.</title>
        <authorList>
            <person name="Wang H."/>
            <person name="Wu Y."/>
        </authorList>
    </citation>
    <scope>NUCLEOTIDE SEQUENCE [LARGE SCALE GENOMIC DNA]</scope>
    <source>
        <strain evidence="1 2">PR1</strain>
    </source>
</reference>
<proteinExistence type="predicted"/>
<comment type="caution">
    <text evidence="1">The sequence shown here is derived from an EMBL/GenBank/DDBJ whole genome shotgun (WGS) entry which is preliminary data.</text>
</comment>
<gene>
    <name evidence="1" type="ORF">V1I91_03730</name>
</gene>
<dbReference type="SUPFAM" id="SSF53448">
    <property type="entry name" value="Nucleotide-diphospho-sugar transferases"/>
    <property type="match status" value="1"/>
</dbReference>
<evidence type="ECO:0000313" key="2">
    <source>
        <dbReference type="Proteomes" id="UP001356308"/>
    </source>
</evidence>
<accession>A0ABU7IQK9</accession>
<name>A0ABU7IQK9_9FLAO</name>
<keyword evidence="2" id="KW-1185">Reference proteome</keyword>
<dbReference type="InterPro" id="IPR018641">
    <property type="entry name" value="Trfase_1_rSAM/seldom-assoc"/>
</dbReference>
<dbReference type="Proteomes" id="UP001356308">
    <property type="component" value="Unassembled WGS sequence"/>
</dbReference>